<evidence type="ECO:0000256" key="6">
    <source>
        <dbReference type="ARBA" id="ARBA00022989"/>
    </source>
</evidence>
<dbReference type="PRINTS" id="PR00625">
    <property type="entry name" value="JDOMAIN"/>
</dbReference>
<dbReference type="InterPro" id="IPR036869">
    <property type="entry name" value="J_dom_sf"/>
</dbReference>
<evidence type="ECO:0000313" key="13">
    <source>
        <dbReference type="EMBL" id="OLQ01972.1"/>
    </source>
</evidence>
<evidence type="ECO:0000256" key="3">
    <source>
        <dbReference type="ARBA" id="ARBA00022692"/>
    </source>
</evidence>
<evidence type="ECO:0000256" key="7">
    <source>
        <dbReference type="ARBA" id="ARBA00023136"/>
    </source>
</evidence>
<dbReference type="SMART" id="SM00271">
    <property type="entry name" value="DnaJ"/>
    <property type="match status" value="1"/>
</dbReference>
<dbReference type="EMBL" id="LSRX01000276">
    <property type="protein sequence ID" value="OLQ01972.1"/>
    <property type="molecule type" value="Genomic_DNA"/>
</dbReference>
<dbReference type="GO" id="GO:0006614">
    <property type="term" value="P:SRP-dependent cotranslational protein targeting to membrane"/>
    <property type="evidence" value="ECO:0007669"/>
    <property type="project" value="TreeGrafter"/>
</dbReference>
<keyword evidence="4" id="KW-0256">Endoplasmic reticulum</keyword>
<dbReference type="InterPro" id="IPR001623">
    <property type="entry name" value="DnaJ_domain"/>
</dbReference>
<dbReference type="OMA" id="IAISETM"/>
<keyword evidence="14" id="KW-1185">Reference proteome</keyword>
<sequence>MCVWLLALALAPACAAAKTKNQSEKEGDDSAMLFFFLAMLSCLLVPWTAAVVWHLLFPGRAEVAKAFPETSEHGSRMRYCRTQAMEARRDAALKELKSRKFSAGFVVRLVILMLLWCWLTYIIIQVRQVLATSALYQNFDPYEILDVGMTSSTSQVKKAFRKLSLKYHPDKNQEEGAAEKFMLIKKAYDALTDPVAKRNYRTYGNPDGPTRVQLDVALPTISKEKQGLVLVLFLLLFVIGVPLLMLYCMGSSSVDNNGLPRETNKVLAEGFSPSLDARELQELILRAYAAAEKPKKEEQEPLDQLRRESPLSELCSDVRFLLPPARLQAAGASFSKGKRAENGEAESAMALQRAETCFWGHILRRTDLLQRSSELDSALKQWQVTCRFLLQEAASHGQADSVSSCLDFHRGLVQAVEPAASSKPGSVLSQIPHFTGEQVKWWQKRQKKYSTLTGFLEMPPEERSAALGASELGLSPSELADIEEFVAVAPRMQMQDAHVFVHGEDEICAGDIATLEIKLLRANLREGEAIGAAHAPHFPGKVPEAWWLTFRLPGKGKSGSSVCRRIADPSREVTASVRFRVPLAGKCRLRLSLVCEAYAGFELEKEVNYVAKQAQEPVRDDDCDELDSEDMDFED</sequence>
<feature type="chain" id="PRO_5012163875" evidence="11">
    <location>
        <begin position="17"/>
        <end position="635"/>
    </location>
</feature>
<dbReference type="Gene3D" id="1.10.150.20">
    <property type="entry name" value="5' to 3' exonuclease, C-terminal subdomain"/>
    <property type="match status" value="1"/>
</dbReference>
<feature type="compositionally biased region" description="Acidic residues" evidence="9">
    <location>
        <begin position="619"/>
        <end position="635"/>
    </location>
</feature>
<feature type="signal peptide" evidence="11">
    <location>
        <begin position="1"/>
        <end position="16"/>
    </location>
</feature>
<feature type="region of interest" description="Disordered" evidence="9">
    <location>
        <begin position="614"/>
        <end position="635"/>
    </location>
</feature>
<accession>A0A1Q9E3G6</accession>
<dbReference type="GO" id="GO:0008320">
    <property type="term" value="F:protein transmembrane transporter activity"/>
    <property type="evidence" value="ECO:0007669"/>
    <property type="project" value="TreeGrafter"/>
</dbReference>
<dbReference type="Gene3D" id="1.10.287.110">
    <property type="entry name" value="DnaJ domain"/>
    <property type="match status" value="1"/>
</dbReference>
<dbReference type="PANTHER" id="PTHR24075:SF0">
    <property type="entry name" value="TRANSLOCATION PROTEIN SEC63 HOMOLOG"/>
    <property type="match status" value="1"/>
</dbReference>
<keyword evidence="5" id="KW-0653">Protein transport</keyword>
<dbReference type="SUPFAM" id="SSF46565">
    <property type="entry name" value="Chaperone J-domain"/>
    <property type="match status" value="1"/>
</dbReference>
<dbReference type="GO" id="GO:0006620">
    <property type="term" value="P:post-translational protein targeting to endoplasmic reticulum membrane"/>
    <property type="evidence" value="ECO:0007669"/>
    <property type="project" value="TreeGrafter"/>
</dbReference>
<dbReference type="Proteomes" id="UP000186817">
    <property type="component" value="Unassembled WGS sequence"/>
</dbReference>
<evidence type="ECO:0000256" key="4">
    <source>
        <dbReference type="ARBA" id="ARBA00022824"/>
    </source>
</evidence>
<evidence type="ECO:0000259" key="12">
    <source>
        <dbReference type="PROSITE" id="PS50076"/>
    </source>
</evidence>
<keyword evidence="11" id="KW-0732">Signal</keyword>
<comment type="subcellular location">
    <subcellularLocation>
        <location evidence="1">Endoplasmic reticulum membrane</location>
        <topology evidence="1">Multi-pass membrane protein</topology>
    </subcellularLocation>
</comment>
<evidence type="ECO:0000313" key="14">
    <source>
        <dbReference type="Proteomes" id="UP000186817"/>
    </source>
</evidence>
<dbReference type="PROSITE" id="PS50076">
    <property type="entry name" value="DNAJ_2"/>
    <property type="match status" value="1"/>
</dbReference>
<dbReference type="InterPro" id="IPR014756">
    <property type="entry name" value="Ig_E-set"/>
</dbReference>
<dbReference type="AlphaFoldDB" id="A0A1Q9E3G6"/>
<feature type="transmembrane region" description="Helical" evidence="10">
    <location>
        <begin position="31"/>
        <end position="56"/>
    </location>
</feature>
<evidence type="ECO:0000256" key="11">
    <source>
        <dbReference type="SAM" id="SignalP"/>
    </source>
</evidence>
<dbReference type="SUPFAM" id="SSF158702">
    <property type="entry name" value="Sec63 N-terminal domain-like"/>
    <property type="match status" value="1"/>
</dbReference>
<dbReference type="InterPro" id="IPR035892">
    <property type="entry name" value="C2_domain_sf"/>
</dbReference>
<gene>
    <name evidence="13" type="primary">sec63</name>
    <name evidence="13" type="ORF">AK812_SmicGene15231</name>
</gene>
<dbReference type="PROSITE" id="PS00636">
    <property type="entry name" value="DNAJ_1"/>
    <property type="match status" value="1"/>
</dbReference>
<keyword evidence="7 10" id="KW-0472">Membrane</keyword>
<feature type="transmembrane region" description="Helical" evidence="10">
    <location>
        <begin position="228"/>
        <end position="249"/>
    </location>
</feature>
<dbReference type="SMART" id="SM00973">
    <property type="entry name" value="Sec63"/>
    <property type="match status" value="1"/>
</dbReference>
<feature type="domain" description="J" evidence="12">
    <location>
        <begin position="140"/>
        <end position="204"/>
    </location>
</feature>
<proteinExistence type="predicted"/>
<organism evidence="13 14">
    <name type="scientific">Symbiodinium microadriaticum</name>
    <name type="common">Dinoflagellate</name>
    <name type="synonym">Zooxanthella microadriatica</name>
    <dbReference type="NCBI Taxonomy" id="2951"/>
    <lineage>
        <taxon>Eukaryota</taxon>
        <taxon>Sar</taxon>
        <taxon>Alveolata</taxon>
        <taxon>Dinophyceae</taxon>
        <taxon>Suessiales</taxon>
        <taxon>Symbiodiniaceae</taxon>
        <taxon>Symbiodinium</taxon>
    </lineage>
</organism>
<evidence type="ECO:0000256" key="8">
    <source>
        <dbReference type="ARBA" id="ARBA00023186"/>
    </source>
</evidence>
<dbReference type="InterPro" id="IPR018253">
    <property type="entry name" value="DnaJ_domain_CS"/>
</dbReference>
<dbReference type="PANTHER" id="PTHR24075">
    <property type="entry name" value="SEC63 DOMAIN-CONTAINING"/>
    <property type="match status" value="1"/>
</dbReference>
<evidence type="ECO:0000256" key="10">
    <source>
        <dbReference type="SAM" id="Phobius"/>
    </source>
</evidence>
<name>A0A1Q9E3G6_SYMMI</name>
<keyword evidence="8" id="KW-0143">Chaperone</keyword>
<evidence type="ECO:0000256" key="5">
    <source>
        <dbReference type="ARBA" id="ARBA00022927"/>
    </source>
</evidence>
<keyword evidence="3 10" id="KW-0812">Transmembrane</keyword>
<evidence type="ECO:0000256" key="9">
    <source>
        <dbReference type="SAM" id="MobiDB-lite"/>
    </source>
</evidence>
<feature type="transmembrane region" description="Helical" evidence="10">
    <location>
        <begin position="105"/>
        <end position="124"/>
    </location>
</feature>
<protein>
    <submittedName>
        <fullName evidence="13">Translocation protein sec63</fullName>
    </submittedName>
</protein>
<evidence type="ECO:0000256" key="1">
    <source>
        <dbReference type="ARBA" id="ARBA00004477"/>
    </source>
</evidence>
<evidence type="ECO:0000256" key="2">
    <source>
        <dbReference type="ARBA" id="ARBA00022448"/>
    </source>
</evidence>
<dbReference type="Pfam" id="PF00226">
    <property type="entry name" value="DnaJ"/>
    <property type="match status" value="1"/>
</dbReference>
<dbReference type="SUPFAM" id="SSF81296">
    <property type="entry name" value="E set domains"/>
    <property type="match status" value="1"/>
</dbReference>
<dbReference type="InterPro" id="IPR004179">
    <property type="entry name" value="Sec63-dom"/>
</dbReference>
<dbReference type="GO" id="GO:0003723">
    <property type="term" value="F:RNA binding"/>
    <property type="evidence" value="ECO:0007669"/>
    <property type="project" value="TreeGrafter"/>
</dbReference>
<reference evidence="13 14" key="1">
    <citation type="submission" date="2016-02" db="EMBL/GenBank/DDBJ databases">
        <title>Genome analysis of coral dinoflagellate symbionts highlights evolutionary adaptations to a symbiotic lifestyle.</title>
        <authorList>
            <person name="Aranda M."/>
            <person name="Li Y."/>
            <person name="Liew Y.J."/>
            <person name="Baumgarten S."/>
            <person name="Simakov O."/>
            <person name="Wilson M."/>
            <person name="Piel J."/>
            <person name="Ashoor H."/>
            <person name="Bougouffa S."/>
            <person name="Bajic V.B."/>
            <person name="Ryu T."/>
            <person name="Ravasi T."/>
            <person name="Bayer T."/>
            <person name="Micklem G."/>
            <person name="Kim H."/>
            <person name="Bhak J."/>
            <person name="Lajeunesse T.C."/>
            <person name="Voolstra C.R."/>
        </authorList>
    </citation>
    <scope>NUCLEOTIDE SEQUENCE [LARGE SCALE GENOMIC DNA]</scope>
    <source>
        <strain evidence="13 14">CCMP2467</strain>
    </source>
</reference>
<dbReference type="GO" id="GO:0031207">
    <property type="term" value="C:Sec62/Sec63 complex"/>
    <property type="evidence" value="ECO:0007669"/>
    <property type="project" value="TreeGrafter"/>
</dbReference>
<dbReference type="OrthoDB" id="1734229at2759"/>
<comment type="caution">
    <text evidence="13">The sequence shown here is derived from an EMBL/GenBank/DDBJ whole genome shotgun (WGS) entry which is preliminary data.</text>
</comment>
<dbReference type="Gene3D" id="2.60.40.150">
    <property type="entry name" value="C2 domain"/>
    <property type="match status" value="1"/>
</dbReference>
<dbReference type="CDD" id="cd06257">
    <property type="entry name" value="DnaJ"/>
    <property type="match status" value="1"/>
</dbReference>
<keyword evidence="6 10" id="KW-1133">Transmembrane helix</keyword>
<keyword evidence="2" id="KW-0813">Transport</keyword>